<reference evidence="4" key="1">
    <citation type="journal article" date="2020" name="Nat. Commun.">
        <title>Genome sequence of the cluster root forming white lupin.</title>
        <authorList>
            <person name="Hufnagel B."/>
            <person name="Marques A."/>
            <person name="Soriano A."/>
            <person name="Marques L."/>
            <person name="Divol F."/>
            <person name="Doumas P."/>
            <person name="Sallet E."/>
            <person name="Mancinotti D."/>
            <person name="Carrere S."/>
            <person name="Marande W."/>
            <person name="Arribat S."/>
            <person name="Keller J."/>
            <person name="Huneau C."/>
            <person name="Blein T."/>
            <person name="Aime D."/>
            <person name="Laguerre M."/>
            <person name="Taylor J."/>
            <person name="Schubert V."/>
            <person name="Nelson M."/>
            <person name="Geu-Flores F."/>
            <person name="Crespi M."/>
            <person name="Gallardo-Guerrero K."/>
            <person name="Delaux P.-M."/>
            <person name="Salse J."/>
            <person name="Berges H."/>
            <person name="Guyot R."/>
            <person name="Gouzy J."/>
            <person name="Peret B."/>
        </authorList>
    </citation>
    <scope>NUCLEOTIDE SEQUENCE [LARGE SCALE GENOMIC DNA]</scope>
    <source>
        <strain evidence="4">cv. Amiga</strain>
    </source>
</reference>
<dbReference type="OrthoDB" id="442947at2759"/>
<dbReference type="InterPro" id="IPR036612">
    <property type="entry name" value="KH_dom_type_1_sf"/>
</dbReference>
<dbReference type="Pfam" id="PF00013">
    <property type="entry name" value="KH_1"/>
    <property type="match status" value="1"/>
</dbReference>
<keyword evidence="4" id="KW-1185">Reference proteome</keyword>
<dbReference type="AlphaFoldDB" id="A0A6A4R8F6"/>
<proteinExistence type="predicted"/>
<evidence type="ECO:0000256" key="1">
    <source>
        <dbReference type="PROSITE-ProRule" id="PRU00117"/>
    </source>
</evidence>
<feature type="domain" description="K Homology" evidence="2">
    <location>
        <begin position="89"/>
        <end position="152"/>
    </location>
</feature>
<sequence>MIQMQRLNVQVNNNMIPSQPWGVPPVGLDFASNNQYMPHFQHYGNYYHPATLPPNHLPQDPPPAYATDSSIEIHSSSVEPKSSVEAKDTQYIQIPMSYADAVIGASGANISYIRSASGASVTIREAEGMPGRMTVEISGTSSEIQTAELLVQVFDFKGHSSVMLFICIIVAKVPNS</sequence>
<protein>
    <submittedName>
        <fullName evidence="3">Putative K domain, type 1 protein</fullName>
    </submittedName>
</protein>
<dbReference type="PROSITE" id="PS50084">
    <property type="entry name" value="KH_TYPE_1"/>
    <property type="match status" value="1"/>
</dbReference>
<accession>A0A6A4R8F6</accession>
<name>A0A6A4R8F6_LUPAL</name>
<gene>
    <name evidence="3" type="ORF">Lalb_Chr01g0019791</name>
</gene>
<organism evidence="3 4">
    <name type="scientific">Lupinus albus</name>
    <name type="common">White lupine</name>
    <name type="synonym">Lupinus termis</name>
    <dbReference type="NCBI Taxonomy" id="3870"/>
    <lineage>
        <taxon>Eukaryota</taxon>
        <taxon>Viridiplantae</taxon>
        <taxon>Streptophyta</taxon>
        <taxon>Embryophyta</taxon>
        <taxon>Tracheophyta</taxon>
        <taxon>Spermatophyta</taxon>
        <taxon>Magnoliopsida</taxon>
        <taxon>eudicotyledons</taxon>
        <taxon>Gunneridae</taxon>
        <taxon>Pentapetalae</taxon>
        <taxon>rosids</taxon>
        <taxon>fabids</taxon>
        <taxon>Fabales</taxon>
        <taxon>Fabaceae</taxon>
        <taxon>Papilionoideae</taxon>
        <taxon>50 kb inversion clade</taxon>
        <taxon>genistoids sensu lato</taxon>
        <taxon>core genistoids</taxon>
        <taxon>Genisteae</taxon>
        <taxon>Lupinus</taxon>
    </lineage>
</organism>
<comment type="caution">
    <text evidence="3">The sequence shown here is derived from an EMBL/GenBank/DDBJ whole genome shotgun (WGS) entry which is preliminary data.</text>
</comment>
<dbReference type="InterPro" id="IPR004088">
    <property type="entry name" value="KH_dom_type_1"/>
</dbReference>
<keyword evidence="1" id="KW-0694">RNA-binding</keyword>
<evidence type="ECO:0000259" key="2">
    <source>
        <dbReference type="Pfam" id="PF00013"/>
    </source>
</evidence>
<dbReference type="PANTHER" id="PTHR10288">
    <property type="entry name" value="KH DOMAIN CONTAINING RNA BINDING PROTEIN"/>
    <property type="match status" value="1"/>
</dbReference>
<evidence type="ECO:0000313" key="3">
    <source>
        <dbReference type="EMBL" id="KAE9621913.1"/>
    </source>
</evidence>
<dbReference type="EMBL" id="WOCE01000001">
    <property type="protein sequence ID" value="KAE9621913.1"/>
    <property type="molecule type" value="Genomic_DNA"/>
</dbReference>
<evidence type="ECO:0000313" key="4">
    <source>
        <dbReference type="Proteomes" id="UP000447434"/>
    </source>
</evidence>
<dbReference type="GO" id="GO:0003723">
    <property type="term" value="F:RNA binding"/>
    <property type="evidence" value="ECO:0007669"/>
    <property type="project" value="UniProtKB-UniRule"/>
</dbReference>
<dbReference type="Proteomes" id="UP000447434">
    <property type="component" value="Chromosome 1"/>
</dbReference>
<dbReference type="Gene3D" id="3.30.1370.10">
    <property type="entry name" value="K Homology domain, type 1"/>
    <property type="match status" value="1"/>
</dbReference>
<dbReference type="SUPFAM" id="SSF54791">
    <property type="entry name" value="Eukaryotic type KH-domain (KH-domain type I)"/>
    <property type="match status" value="1"/>
</dbReference>